<comment type="similarity">
    <text evidence="7">Belongs to the MATALPHA1 family.</text>
</comment>
<evidence type="ECO:0000256" key="7">
    <source>
        <dbReference type="RuleBase" id="RU003516"/>
    </source>
</evidence>
<organism evidence="10">
    <name type="scientific">Dothistroma pini</name>
    <dbReference type="NCBI Taxonomy" id="332034"/>
    <lineage>
        <taxon>Eukaryota</taxon>
        <taxon>Fungi</taxon>
        <taxon>Dikarya</taxon>
        <taxon>Ascomycota</taxon>
        <taxon>Pezizomycotina</taxon>
        <taxon>Dothideomycetes</taxon>
        <taxon>Dothideomycetidae</taxon>
        <taxon>Mycosphaerellales</taxon>
        <taxon>Mycosphaerellaceae</taxon>
        <taxon>Dothistroma</taxon>
    </lineage>
</organism>
<keyword evidence="5 7" id="KW-0539">Nucleus</keyword>
<feature type="region of interest" description="Disordered" evidence="8">
    <location>
        <begin position="258"/>
        <end position="287"/>
    </location>
</feature>
<protein>
    <recommendedName>
        <fullName evidence="1">Mating-type protein MAT-1</fullName>
    </recommendedName>
</protein>
<evidence type="ECO:0000259" key="9">
    <source>
        <dbReference type="PROSITE" id="PS51325"/>
    </source>
</evidence>
<keyword evidence="4 7" id="KW-0804">Transcription</keyword>
<accession>A7YIH0</accession>
<dbReference type="GO" id="GO:0045895">
    <property type="term" value="P:positive regulation of mating-type specific transcription, DNA-templated"/>
    <property type="evidence" value="ECO:0007669"/>
    <property type="project" value="InterPro"/>
</dbReference>
<dbReference type="InterPro" id="IPR006856">
    <property type="entry name" value="MATalpha_HMGbox"/>
</dbReference>
<evidence type="ECO:0000313" key="10">
    <source>
        <dbReference type="EMBL" id="ABK91355.1"/>
    </source>
</evidence>
<keyword evidence="3 7" id="KW-0238">DNA-binding</keyword>
<feature type="domain" description="Alpha box" evidence="9">
    <location>
        <begin position="65"/>
        <end position="120"/>
    </location>
</feature>
<dbReference type="EMBL" id="DQ915449">
    <property type="protein sequence ID" value="ABK91355.1"/>
    <property type="molecule type" value="Genomic_DNA"/>
</dbReference>
<feature type="region of interest" description="Disordered" evidence="8">
    <location>
        <begin position="31"/>
        <end position="63"/>
    </location>
</feature>
<proteinExistence type="inferred from homology"/>
<dbReference type="Pfam" id="PF04769">
    <property type="entry name" value="MATalpha_HMGbox"/>
    <property type="match status" value="1"/>
</dbReference>
<evidence type="ECO:0000256" key="5">
    <source>
        <dbReference type="ARBA" id="ARBA00023242"/>
    </source>
</evidence>
<evidence type="ECO:0000256" key="2">
    <source>
        <dbReference type="ARBA" id="ARBA00023015"/>
    </source>
</evidence>
<evidence type="ECO:0000256" key="1">
    <source>
        <dbReference type="ARBA" id="ARBA00015083"/>
    </source>
</evidence>
<evidence type="ECO:0000256" key="6">
    <source>
        <dbReference type="ARBA" id="ARBA00035106"/>
    </source>
</evidence>
<gene>
    <name evidence="10" type="primary">MAT1-1</name>
</gene>
<reference evidence="10" key="1">
    <citation type="submission" date="2006-08" db="EMBL/GenBank/DDBJ databases">
        <title>Characterization and worldwide distribution of the mating type genes in Dothistroma needle blight pathogens.</title>
        <authorList>
            <person name="Groenewald M."/>
            <person name="Barnes I."/>
            <person name="Bradshaw R.E."/>
            <person name="Brown A."/>
            <person name="Dale A."/>
            <person name="Groenewald J.Z."/>
            <person name="Lewis K.J."/>
            <person name="Wingfield B.D."/>
            <person name="Wingfield M.J."/>
            <person name="Crous P.W."/>
        </authorList>
    </citation>
    <scope>NUCLEOTIDE SEQUENCE</scope>
    <source>
        <strain evidence="10">CBS 116487</strain>
    </source>
</reference>
<dbReference type="AlphaFoldDB" id="A7YIH0"/>
<name>A7YIH0_9PEZI</name>
<sequence length="386" mass="42621">MADEFRTFLEGCDEAMASQIIDVLQQAGRHTVPSTAPGMTARRSAVAKTEKKQRKKTKSDPLVLGPKRPLNSWMAFRKFYNAMLGGHTQKAISKALTILWRADPFEAKWAILAKAYSVLRGCREKKDAPLDTFFVFCAPLIGVIPPEEYLQWMGWQMGPPLEGDLQKTPQLIRIFAPNLDTFPEKYTMTTLSVDDLVNHCYTLGYVVASNDGSLNASTQGSLTMVSKPTAITTNDKDETTHMTSFAQTNTTLAFTADTPSSSTNEGFQHGLFGQFADSPSPPTNNTDPSPLVAAPAAGQAILQQAARDLEQSGAEYPYNSLFDPTSQFEVSFNPAAPNTAVEDDGRWDAFDPNTLMAQNEEGEMGFSPDEMLNVRWEDFINDERLF</sequence>
<keyword evidence="2 7" id="KW-0805">Transcription regulation</keyword>
<dbReference type="PROSITE" id="PS51325">
    <property type="entry name" value="ALPHA_BOX"/>
    <property type="match status" value="1"/>
</dbReference>
<evidence type="ECO:0000256" key="3">
    <source>
        <dbReference type="ARBA" id="ARBA00023125"/>
    </source>
</evidence>
<comment type="subcellular location">
    <subcellularLocation>
        <location evidence="7">Nucleus</location>
    </subcellularLocation>
</comment>
<dbReference type="GO" id="GO:0008301">
    <property type="term" value="F:DNA binding, bending"/>
    <property type="evidence" value="ECO:0007669"/>
    <property type="project" value="InterPro"/>
</dbReference>
<dbReference type="GO" id="GO:0005634">
    <property type="term" value="C:nucleus"/>
    <property type="evidence" value="ECO:0007669"/>
    <property type="project" value="UniProtKB-SubCell"/>
</dbReference>
<evidence type="ECO:0000256" key="8">
    <source>
        <dbReference type="SAM" id="MobiDB-lite"/>
    </source>
</evidence>
<evidence type="ECO:0000256" key="4">
    <source>
        <dbReference type="ARBA" id="ARBA00023163"/>
    </source>
</evidence>
<comment type="function">
    <text evidence="6">Mating type proteins are sequence specific DNA-binding proteins that act as master switches in fungal differentiation by controlling gene expression in a cell type-specific fashion. Transcriptional activator that induces the transcription of alpha-specific genes.</text>
</comment>